<name>A0AAV2HJ67_LYMST</name>
<dbReference type="InterPro" id="IPR008753">
    <property type="entry name" value="Peptidase_M13_N"/>
</dbReference>
<dbReference type="PANTHER" id="PTHR11733:SF167">
    <property type="entry name" value="FI17812P1-RELATED"/>
    <property type="match status" value="1"/>
</dbReference>
<dbReference type="EMBL" id="CAXITT010000110">
    <property type="protein sequence ID" value="CAL1532212.1"/>
    <property type="molecule type" value="Genomic_DNA"/>
</dbReference>
<evidence type="ECO:0000256" key="6">
    <source>
        <dbReference type="ARBA" id="ARBA00022833"/>
    </source>
</evidence>
<keyword evidence="6" id="KW-0862">Zinc</keyword>
<evidence type="ECO:0000256" key="2">
    <source>
        <dbReference type="ARBA" id="ARBA00007357"/>
    </source>
</evidence>
<keyword evidence="5" id="KW-0378">Hydrolase</keyword>
<dbReference type="Pfam" id="PF05649">
    <property type="entry name" value="Peptidase_M13_N"/>
    <property type="match status" value="1"/>
</dbReference>
<keyword evidence="11" id="KW-1185">Reference proteome</keyword>
<dbReference type="Pfam" id="PF01431">
    <property type="entry name" value="Peptidase_M13"/>
    <property type="match status" value="1"/>
</dbReference>
<evidence type="ECO:0000313" key="11">
    <source>
        <dbReference type="Proteomes" id="UP001497497"/>
    </source>
</evidence>
<dbReference type="Proteomes" id="UP001497497">
    <property type="component" value="Unassembled WGS sequence"/>
</dbReference>
<dbReference type="GO" id="GO:0004222">
    <property type="term" value="F:metalloendopeptidase activity"/>
    <property type="evidence" value="ECO:0007669"/>
    <property type="project" value="InterPro"/>
</dbReference>
<evidence type="ECO:0000256" key="5">
    <source>
        <dbReference type="ARBA" id="ARBA00022801"/>
    </source>
</evidence>
<dbReference type="PRINTS" id="PR00786">
    <property type="entry name" value="NEPRILYSIN"/>
</dbReference>
<feature type="non-terminal residue" evidence="10">
    <location>
        <position position="217"/>
    </location>
</feature>
<organism evidence="10 11">
    <name type="scientific">Lymnaea stagnalis</name>
    <name type="common">Great pond snail</name>
    <name type="synonym">Helix stagnalis</name>
    <dbReference type="NCBI Taxonomy" id="6523"/>
    <lineage>
        <taxon>Eukaryota</taxon>
        <taxon>Metazoa</taxon>
        <taxon>Spiralia</taxon>
        <taxon>Lophotrochozoa</taxon>
        <taxon>Mollusca</taxon>
        <taxon>Gastropoda</taxon>
        <taxon>Heterobranchia</taxon>
        <taxon>Euthyneura</taxon>
        <taxon>Panpulmonata</taxon>
        <taxon>Hygrophila</taxon>
        <taxon>Lymnaeoidea</taxon>
        <taxon>Lymnaeidae</taxon>
        <taxon>Lymnaea</taxon>
    </lineage>
</organism>
<evidence type="ECO:0000256" key="7">
    <source>
        <dbReference type="ARBA" id="ARBA00023049"/>
    </source>
</evidence>
<dbReference type="InterPro" id="IPR018497">
    <property type="entry name" value="Peptidase_M13_C"/>
</dbReference>
<dbReference type="GO" id="GO:0005886">
    <property type="term" value="C:plasma membrane"/>
    <property type="evidence" value="ECO:0007669"/>
    <property type="project" value="TreeGrafter"/>
</dbReference>
<evidence type="ECO:0000259" key="9">
    <source>
        <dbReference type="Pfam" id="PF05649"/>
    </source>
</evidence>
<comment type="cofactor">
    <cofactor evidence="1">
        <name>Zn(2+)</name>
        <dbReference type="ChEBI" id="CHEBI:29105"/>
    </cofactor>
</comment>
<sequence length="217" mass="25500">MFLYGMTDYLPKDMVMPEKIFPREIACRKSLLKFFAAPMIALYVQDYFKPETKAKVTSILENIRKEIVKTFTGVPWMDDNLRKALIRKAQLLEMDPAHPDWILDQVTLDKVYEKAEVFPGELLKSVIGIRKEVIRQRFQLEPYSPTISWEYMPFNRYAYSNAQLLSINITISFLQPPIYSHLFPKSFQYGGLGCLFGHEFMHAFDIVRRLVDRNFLP</sequence>
<accession>A0AAV2HJ67</accession>
<gene>
    <name evidence="10" type="ORF">GSLYS_00006291001</name>
</gene>
<keyword evidence="7" id="KW-0482">Metalloprotease</keyword>
<comment type="caution">
    <text evidence="10">The sequence shown here is derived from an EMBL/GenBank/DDBJ whole genome shotgun (WGS) entry which is preliminary data.</text>
</comment>
<proteinExistence type="inferred from homology"/>
<dbReference type="InterPro" id="IPR000718">
    <property type="entry name" value="Peptidase_M13"/>
</dbReference>
<dbReference type="PANTHER" id="PTHR11733">
    <property type="entry name" value="ZINC METALLOPROTEASE FAMILY M13 NEPRILYSIN-RELATED"/>
    <property type="match status" value="1"/>
</dbReference>
<comment type="similarity">
    <text evidence="2">Belongs to the peptidase M13 family.</text>
</comment>
<dbReference type="GO" id="GO:0046872">
    <property type="term" value="F:metal ion binding"/>
    <property type="evidence" value="ECO:0007669"/>
    <property type="project" value="UniProtKB-KW"/>
</dbReference>
<dbReference type="AlphaFoldDB" id="A0AAV2HJ67"/>
<dbReference type="InterPro" id="IPR024079">
    <property type="entry name" value="MetalloPept_cat_dom_sf"/>
</dbReference>
<dbReference type="SUPFAM" id="SSF55486">
    <property type="entry name" value="Metalloproteases ('zincins'), catalytic domain"/>
    <property type="match status" value="1"/>
</dbReference>
<dbReference type="GO" id="GO:0016485">
    <property type="term" value="P:protein processing"/>
    <property type="evidence" value="ECO:0007669"/>
    <property type="project" value="TreeGrafter"/>
</dbReference>
<evidence type="ECO:0000259" key="8">
    <source>
        <dbReference type="Pfam" id="PF01431"/>
    </source>
</evidence>
<feature type="domain" description="Peptidase M13 C-terminal" evidence="8">
    <location>
        <begin position="158"/>
        <end position="206"/>
    </location>
</feature>
<keyword evidence="3" id="KW-0645">Protease</keyword>
<evidence type="ECO:0000256" key="4">
    <source>
        <dbReference type="ARBA" id="ARBA00022723"/>
    </source>
</evidence>
<reference evidence="10 11" key="1">
    <citation type="submission" date="2024-04" db="EMBL/GenBank/DDBJ databases">
        <authorList>
            <consortium name="Genoscope - CEA"/>
            <person name="William W."/>
        </authorList>
    </citation>
    <scope>NUCLEOTIDE SEQUENCE [LARGE SCALE GENOMIC DNA]</scope>
</reference>
<dbReference type="PROSITE" id="PS51885">
    <property type="entry name" value="NEPRILYSIN"/>
    <property type="match status" value="1"/>
</dbReference>
<dbReference type="Gene3D" id="3.40.390.10">
    <property type="entry name" value="Collagenase (Catalytic Domain)"/>
    <property type="match status" value="1"/>
</dbReference>
<evidence type="ECO:0000256" key="1">
    <source>
        <dbReference type="ARBA" id="ARBA00001947"/>
    </source>
</evidence>
<evidence type="ECO:0000313" key="10">
    <source>
        <dbReference type="EMBL" id="CAL1532212.1"/>
    </source>
</evidence>
<keyword evidence="4" id="KW-0479">Metal-binding</keyword>
<feature type="domain" description="Peptidase M13 N-terminal" evidence="9">
    <location>
        <begin position="19"/>
        <end position="90"/>
    </location>
</feature>
<evidence type="ECO:0000256" key="3">
    <source>
        <dbReference type="ARBA" id="ARBA00022670"/>
    </source>
</evidence>
<protein>
    <submittedName>
        <fullName evidence="10">Uncharacterized protein</fullName>
    </submittedName>
</protein>